<evidence type="ECO:0000313" key="1">
    <source>
        <dbReference type="EMBL" id="KAE9319380.1"/>
    </source>
</evidence>
<dbReference type="AlphaFoldDB" id="A0A6A4EI43"/>
<evidence type="ECO:0000313" key="2">
    <source>
        <dbReference type="Proteomes" id="UP000434957"/>
    </source>
</evidence>
<keyword evidence="2" id="KW-1185">Reference proteome</keyword>
<evidence type="ECO:0008006" key="3">
    <source>
        <dbReference type="Google" id="ProtNLM"/>
    </source>
</evidence>
<sequence>MPKLTKPAHTSPQFLNFPFENAAGNGKRLLRTVATVNEVGNEERSLTTPLLARLPGTTQNTARKAEKEAMKIKSFRVDYAIWMKNDKKAIDVYTSCINAGYKHKKTMKIAFRYLKYQENPALYH</sequence>
<dbReference type="EMBL" id="QXFT01001411">
    <property type="protein sequence ID" value="KAE9319380.1"/>
    <property type="molecule type" value="Genomic_DNA"/>
</dbReference>
<name>A0A6A4EI43_9STRA</name>
<protein>
    <recommendedName>
        <fullName evidence="3">RxLR effector protein</fullName>
    </recommendedName>
</protein>
<gene>
    <name evidence="1" type="ORF">PR003_g17991</name>
</gene>
<reference evidence="1 2" key="1">
    <citation type="submission" date="2018-08" db="EMBL/GenBank/DDBJ databases">
        <title>Genomic investigation of the strawberry pathogen Phytophthora fragariae indicates pathogenicity is determined by transcriptional variation in three key races.</title>
        <authorList>
            <person name="Adams T.M."/>
            <person name="Armitage A.D."/>
            <person name="Sobczyk M.K."/>
            <person name="Bates H.J."/>
            <person name="Dunwell J.M."/>
            <person name="Nellist C.F."/>
            <person name="Harrison R.J."/>
        </authorList>
    </citation>
    <scope>NUCLEOTIDE SEQUENCE [LARGE SCALE GENOMIC DNA]</scope>
    <source>
        <strain evidence="1 2">SCRP333</strain>
    </source>
</reference>
<dbReference type="Proteomes" id="UP000434957">
    <property type="component" value="Unassembled WGS sequence"/>
</dbReference>
<organism evidence="1 2">
    <name type="scientific">Phytophthora rubi</name>
    <dbReference type="NCBI Taxonomy" id="129364"/>
    <lineage>
        <taxon>Eukaryota</taxon>
        <taxon>Sar</taxon>
        <taxon>Stramenopiles</taxon>
        <taxon>Oomycota</taxon>
        <taxon>Peronosporomycetes</taxon>
        <taxon>Peronosporales</taxon>
        <taxon>Peronosporaceae</taxon>
        <taxon>Phytophthora</taxon>
    </lineage>
</organism>
<comment type="caution">
    <text evidence="1">The sequence shown here is derived from an EMBL/GenBank/DDBJ whole genome shotgun (WGS) entry which is preliminary data.</text>
</comment>
<proteinExistence type="predicted"/>
<accession>A0A6A4EI43</accession>